<feature type="transmembrane region" description="Helical" evidence="17">
    <location>
        <begin position="495"/>
        <end position="516"/>
    </location>
</feature>
<evidence type="ECO:0000256" key="13">
    <source>
        <dbReference type="ARBA" id="ARBA00023136"/>
    </source>
</evidence>
<protein>
    <recommendedName>
        <fullName evidence="6">dolichyl-phosphooligosaccharide-protein glycotransferase</fullName>
        <ecNumber evidence="6">2.4.99.21</ecNumber>
    </recommendedName>
    <alternativeName>
        <fullName evidence="15">Oligosaccharyl transferase</fullName>
    </alternativeName>
</protein>
<organism evidence="19 20">
    <name type="scientific">Methanocaldococcus infernus (strain DSM 11812 / JCM 15783 / ME)</name>
    <dbReference type="NCBI Taxonomy" id="573063"/>
    <lineage>
        <taxon>Archaea</taxon>
        <taxon>Methanobacteriati</taxon>
        <taxon>Methanobacteriota</taxon>
        <taxon>Methanomada group</taxon>
        <taxon>Methanococci</taxon>
        <taxon>Methanococcales</taxon>
        <taxon>Methanocaldococcaceae</taxon>
        <taxon>Methanocaldococcus</taxon>
    </lineage>
</organism>
<dbReference type="Pfam" id="PF02516">
    <property type="entry name" value="STT3"/>
    <property type="match status" value="1"/>
</dbReference>
<dbReference type="PANTHER" id="PTHR13872:SF1">
    <property type="entry name" value="DOLICHYL-DIPHOSPHOOLIGOSACCHARIDE--PROTEIN GLYCOSYLTRANSFERASE SUBUNIT STT3B"/>
    <property type="match status" value="1"/>
</dbReference>
<dbReference type="STRING" id="573063.Metin_1222"/>
<feature type="transmembrane region" description="Helical" evidence="17">
    <location>
        <begin position="561"/>
        <end position="583"/>
    </location>
</feature>
<dbReference type="CAZy" id="GT66">
    <property type="family name" value="Glycosyltransferase Family 66"/>
</dbReference>
<feature type="transmembrane region" description="Helical" evidence="17">
    <location>
        <begin position="136"/>
        <end position="156"/>
    </location>
</feature>
<evidence type="ECO:0000313" key="20">
    <source>
        <dbReference type="Proteomes" id="UP000002061"/>
    </source>
</evidence>
<evidence type="ECO:0000256" key="17">
    <source>
        <dbReference type="SAM" id="Phobius"/>
    </source>
</evidence>
<feature type="transmembrane region" description="Helical" evidence="17">
    <location>
        <begin position="528"/>
        <end position="549"/>
    </location>
</feature>
<evidence type="ECO:0000256" key="11">
    <source>
        <dbReference type="ARBA" id="ARBA00022842"/>
    </source>
</evidence>
<comment type="cofactor">
    <cofactor evidence="2">
        <name>Mg(2+)</name>
        <dbReference type="ChEBI" id="CHEBI:18420"/>
    </cofactor>
</comment>
<keyword evidence="20" id="KW-1185">Reference proteome</keyword>
<dbReference type="PANTHER" id="PTHR13872">
    <property type="entry name" value="DOLICHYL-DIPHOSPHOOLIGOSACCHARIDE--PROTEIN GLYCOSYLTRANSFERASE SUBUNIT"/>
    <property type="match status" value="1"/>
</dbReference>
<keyword evidence="9 17" id="KW-0812">Transmembrane</keyword>
<feature type="domain" description="Oligosaccharyl transferase STT3 N-terminal" evidence="18">
    <location>
        <begin position="23"/>
        <end position="543"/>
    </location>
</feature>
<feature type="transmembrane region" description="Helical" evidence="17">
    <location>
        <begin position="306"/>
        <end position="324"/>
    </location>
</feature>
<evidence type="ECO:0000256" key="9">
    <source>
        <dbReference type="ARBA" id="ARBA00022692"/>
    </source>
</evidence>
<dbReference type="EMBL" id="CP002009">
    <property type="protein sequence ID" value="ADG13875.1"/>
    <property type="molecule type" value="Genomic_DNA"/>
</dbReference>
<dbReference type="GO" id="GO:0005886">
    <property type="term" value="C:plasma membrane"/>
    <property type="evidence" value="ECO:0007669"/>
    <property type="project" value="UniProtKB-SubCell"/>
</dbReference>
<comment type="similarity">
    <text evidence="5">Belongs to the STT3 family.</text>
</comment>
<evidence type="ECO:0000256" key="3">
    <source>
        <dbReference type="ARBA" id="ARBA00004651"/>
    </source>
</evidence>
<evidence type="ECO:0000256" key="1">
    <source>
        <dbReference type="ARBA" id="ARBA00001936"/>
    </source>
</evidence>
<comment type="pathway">
    <text evidence="4">Protein modification; protein glycosylation.</text>
</comment>
<evidence type="ECO:0000256" key="2">
    <source>
        <dbReference type="ARBA" id="ARBA00001946"/>
    </source>
</evidence>
<feature type="transmembrane region" description="Helical" evidence="17">
    <location>
        <begin position="251"/>
        <end position="272"/>
    </location>
</feature>
<proteinExistence type="inferred from homology"/>
<accession>D5VTH2</accession>
<comment type="catalytic activity">
    <reaction evidence="16">
        <text>an archaeal dolichyl phosphooligosaccharide + [protein]-L-asparagine = an archaeal dolichyl phosphate + a glycoprotein with the oligosaccharide chain attached by N-beta-D-glycosyl linkage to a protein L-asparagine.</text>
        <dbReference type="EC" id="2.4.99.21"/>
    </reaction>
</comment>
<evidence type="ECO:0000256" key="12">
    <source>
        <dbReference type="ARBA" id="ARBA00022989"/>
    </source>
</evidence>
<evidence type="ECO:0000256" key="7">
    <source>
        <dbReference type="ARBA" id="ARBA00022676"/>
    </source>
</evidence>
<dbReference type="eggNOG" id="arCOG02044">
    <property type="taxonomic scope" value="Archaea"/>
</dbReference>
<name>D5VTH2_METIM</name>
<feature type="transmembrane region" description="Helical" evidence="17">
    <location>
        <begin position="410"/>
        <end position="435"/>
    </location>
</feature>
<dbReference type="GO" id="GO:0004576">
    <property type="term" value="F:oligosaccharyl transferase activity"/>
    <property type="evidence" value="ECO:0007669"/>
    <property type="project" value="InterPro"/>
</dbReference>
<evidence type="ECO:0000256" key="4">
    <source>
        <dbReference type="ARBA" id="ARBA00004922"/>
    </source>
</evidence>
<dbReference type="InterPro" id="IPR003674">
    <property type="entry name" value="Oligo_trans_STT3"/>
</dbReference>
<evidence type="ECO:0000256" key="15">
    <source>
        <dbReference type="ARBA" id="ARBA00030679"/>
    </source>
</evidence>
<dbReference type="RefSeq" id="WP_013100620.1">
    <property type="nucleotide sequence ID" value="NC_014122.1"/>
</dbReference>
<feature type="transmembrane region" description="Helical" evidence="17">
    <location>
        <begin position="14"/>
        <end position="33"/>
    </location>
</feature>
<feature type="transmembrane region" description="Helical" evidence="17">
    <location>
        <begin position="187"/>
        <end position="206"/>
    </location>
</feature>
<evidence type="ECO:0000256" key="6">
    <source>
        <dbReference type="ARBA" id="ARBA00012602"/>
    </source>
</evidence>
<evidence type="ECO:0000259" key="18">
    <source>
        <dbReference type="Pfam" id="PF02516"/>
    </source>
</evidence>
<evidence type="ECO:0000256" key="16">
    <source>
        <dbReference type="ARBA" id="ARBA00034066"/>
    </source>
</evidence>
<dbReference type="OrthoDB" id="82393at2157"/>
<dbReference type="KEGG" id="mif:Metin_1222"/>
<feature type="transmembrane region" description="Helical" evidence="17">
    <location>
        <begin position="284"/>
        <end position="300"/>
    </location>
</feature>
<evidence type="ECO:0000256" key="10">
    <source>
        <dbReference type="ARBA" id="ARBA00022723"/>
    </source>
</evidence>
<feature type="transmembrane region" description="Helical" evidence="17">
    <location>
        <begin position="345"/>
        <end position="365"/>
    </location>
</feature>
<feature type="transmembrane region" description="Helical" evidence="17">
    <location>
        <begin position="227"/>
        <end position="245"/>
    </location>
</feature>
<sequence>MIERVKEFFDKKPWLLTVVIILLLMFLSFQLRAQTADMKFAKNEEIKKLFSDEHGRMYLLALDPYYYLRLTENLYKHGHVGETLKVVDGKLVPYDTCQYAPPGHPVPWEPPVICLVELLIYYIWHSIDPTVTIMNAAFWFPPLLSMLLPIPVFFIVRRITNSNLGALVGSIVIISAPSLLYKTCGGFADTPIFEVLPLLFIVWFIFEAIHNINNSKIVNKELKSFPTLYLIVSIVLVGIVGALLNNLDGEIVVKLAISFYSLSVLLILLGLVYVAKRYLENREIEFEVFLTLALLVTLLAPKMWGAWWYGFDIVSLFLIVYAGIQYFINKSKVKILERLEMKNTVFLAVSYILLSFILLTLVYGINLALSPITSPIGYQKVLSSYSLSVGWPNVFTTVSELAKPNSWNEIFYNAIGSPYIALLGIFGSILSVILLRKEKIGVDIKYSLLLLIWLVVTLYAATKGIRFASLATSPLAIGFGVFIGQMINLLRRGDIFLYIIALPSVIIGLIILIKSYTKIPLILVPTTYVPYMAIGFLVTLAILIVYKLADLIKSKDNKKELFIKVSALLLCISAILPPLAMAVPFSVAPTFNNGWKESLEWIKEETPKNAVITCWWDNGHIYTWTTRKMVTFDGGSQNTPRAYWVGRAFATSNENLSIGILRMLATSGDEAYKENGILWNYTKGNISKIVKILNEILPVKRSEAYKILTEKYKLKESDALKLLNYTHPEHPNPDYLITYNRMTDIAPVWSMFGFWNFSLPSNTPNEKREKGYFLKGICTVRGDIIVSNIKQNPYIYATLVNLSSGKVFSYVIYNNQPVGTINIHKVYIKSGDFVKVIEVNNSGEFSIFVRPDKGISWLSTRNLEDSIYAKLHFLDGYGLKHIKLVKASLDPTNFGIQPGFRVYEVDYGKEYLN</sequence>
<keyword evidence="13 17" id="KW-0472">Membrane</keyword>
<dbReference type="Proteomes" id="UP000002061">
    <property type="component" value="Chromosome"/>
</dbReference>
<keyword evidence="10" id="KW-0479">Metal-binding</keyword>
<dbReference type="GeneID" id="9132241"/>
<evidence type="ECO:0000256" key="8">
    <source>
        <dbReference type="ARBA" id="ARBA00022679"/>
    </source>
</evidence>
<gene>
    <name evidence="19" type="ordered locus">Metin_1222</name>
</gene>
<dbReference type="HOGENOM" id="CLU_018380_0_0_2"/>
<dbReference type="EC" id="2.4.99.21" evidence="6"/>
<comment type="cofactor">
    <cofactor evidence="1">
        <name>Mn(2+)</name>
        <dbReference type="ChEBI" id="CHEBI:29035"/>
    </cofactor>
</comment>
<reference evidence="19" key="1">
    <citation type="submission" date="2010-04" db="EMBL/GenBank/DDBJ databases">
        <title>Complete sequence of Methanocaldococcus infernus ME.</title>
        <authorList>
            <consortium name="US DOE Joint Genome Institute"/>
            <person name="Lucas S."/>
            <person name="Copeland A."/>
            <person name="Lapidus A."/>
            <person name="Cheng J.-F."/>
            <person name="Bruce D."/>
            <person name="Goodwin L."/>
            <person name="Pitluck S."/>
            <person name="Munk A.C."/>
            <person name="Detter J.C."/>
            <person name="Han C."/>
            <person name="Tapia R."/>
            <person name="Land M."/>
            <person name="Hauser L."/>
            <person name="Kyrpides N."/>
            <person name="Mikhailova N."/>
            <person name="Sieprawska-Lupa M."/>
            <person name="Whitman W.B."/>
            <person name="Woyke T."/>
        </authorList>
    </citation>
    <scope>NUCLEOTIDE SEQUENCE [LARGE SCALE GENOMIC DNA]</scope>
    <source>
        <strain evidence="19">ME</strain>
    </source>
</reference>
<dbReference type="AlphaFoldDB" id="D5VTH2"/>
<keyword evidence="8 19" id="KW-0808">Transferase</keyword>
<dbReference type="InterPro" id="IPR048307">
    <property type="entry name" value="STT3_N"/>
</dbReference>
<comment type="subcellular location">
    <subcellularLocation>
        <location evidence="3">Cell membrane</location>
        <topology evidence="3">Multi-pass membrane protein</topology>
    </subcellularLocation>
</comment>
<keyword evidence="14" id="KW-0464">Manganese</keyword>
<evidence type="ECO:0000256" key="5">
    <source>
        <dbReference type="ARBA" id="ARBA00010810"/>
    </source>
</evidence>
<dbReference type="UniPathway" id="UPA00378"/>
<evidence type="ECO:0000256" key="14">
    <source>
        <dbReference type="ARBA" id="ARBA00023211"/>
    </source>
</evidence>
<feature type="transmembrane region" description="Helical" evidence="17">
    <location>
        <begin position="467"/>
        <end position="483"/>
    </location>
</feature>
<dbReference type="GO" id="GO:0046872">
    <property type="term" value="F:metal ion binding"/>
    <property type="evidence" value="ECO:0007669"/>
    <property type="project" value="UniProtKB-KW"/>
</dbReference>
<keyword evidence="12 17" id="KW-1133">Transmembrane helix</keyword>
<feature type="transmembrane region" description="Helical" evidence="17">
    <location>
        <begin position="442"/>
        <end position="461"/>
    </location>
</feature>
<feature type="transmembrane region" description="Helical" evidence="17">
    <location>
        <begin position="163"/>
        <end position="181"/>
    </location>
</feature>
<keyword evidence="7" id="KW-0328">Glycosyltransferase</keyword>
<evidence type="ECO:0000313" key="19">
    <source>
        <dbReference type="EMBL" id="ADG13875.1"/>
    </source>
</evidence>
<dbReference type="Gene3D" id="3.40.50.12610">
    <property type="match status" value="1"/>
</dbReference>
<keyword evidence="11" id="KW-0460">Magnesium</keyword>